<dbReference type="EMBL" id="VSSQ01002870">
    <property type="protein sequence ID" value="MPM17834.1"/>
    <property type="molecule type" value="Genomic_DNA"/>
</dbReference>
<reference evidence="5" key="1">
    <citation type="submission" date="2019-08" db="EMBL/GenBank/DDBJ databases">
        <authorList>
            <person name="Kucharzyk K."/>
            <person name="Murdoch R.W."/>
            <person name="Higgins S."/>
            <person name="Loffler F."/>
        </authorList>
    </citation>
    <scope>NUCLEOTIDE SEQUENCE</scope>
</reference>
<dbReference type="AlphaFoldDB" id="A0A644XUN2"/>
<evidence type="ECO:0000256" key="3">
    <source>
        <dbReference type="ARBA" id="ARBA00022683"/>
    </source>
</evidence>
<dbReference type="PANTHER" id="PTHR33705">
    <property type="entry name" value="PHOSPHOCARRIER PROTEIN HPR"/>
    <property type="match status" value="1"/>
</dbReference>
<dbReference type="GO" id="GO:0009401">
    <property type="term" value="P:phosphoenolpyruvate-dependent sugar phosphotransferase system"/>
    <property type="evidence" value="ECO:0007669"/>
    <property type="project" value="UniProtKB-KW"/>
</dbReference>
<keyword evidence="2" id="KW-0963">Cytoplasm</keyword>
<evidence type="ECO:0000256" key="2">
    <source>
        <dbReference type="ARBA" id="ARBA00022490"/>
    </source>
</evidence>
<dbReference type="Gene3D" id="3.30.1340.10">
    <property type="entry name" value="HPr-like"/>
    <property type="match status" value="1"/>
</dbReference>
<feature type="domain" description="HPr" evidence="4">
    <location>
        <begin position="2"/>
        <end position="83"/>
    </location>
</feature>
<evidence type="ECO:0000313" key="5">
    <source>
        <dbReference type="EMBL" id="MPM17834.1"/>
    </source>
</evidence>
<evidence type="ECO:0000256" key="1">
    <source>
        <dbReference type="ARBA" id="ARBA00004496"/>
    </source>
</evidence>
<sequence length="83" mass="9308">MNKLVSKTIKVKNTLDTRQVAYLVQCAGQFKSDIRIEEDEKRINAKSIMGTISLAIKEDDNITIIADGIDEEKAVEEISKILI</sequence>
<accession>A0A644XUN2</accession>
<dbReference type="PROSITE" id="PS51350">
    <property type="entry name" value="PTS_HPR_DOM"/>
    <property type="match status" value="1"/>
</dbReference>
<keyword evidence="3" id="KW-0598">Phosphotransferase system</keyword>
<dbReference type="Pfam" id="PF00381">
    <property type="entry name" value="PTS-HPr"/>
    <property type="match status" value="1"/>
</dbReference>
<proteinExistence type="predicted"/>
<dbReference type="GO" id="GO:0005737">
    <property type="term" value="C:cytoplasm"/>
    <property type="evidence" value="ECO:0007669"/>
    <property type="project" value="UniProtKB-SubCell"/>
</dbReference>
<dbReference type="InterPro" id="IPR035895">
    <property type="entry name" value="HPr-like_sf"/>
</dbReference>
<evidence type="ECO:0000259" key="4">
    <source>
        <dbReference type="PROSITE" id="PS51350"/>
    </source>
</evidence>
<protein>
    <submittedName>
        <fullName evidence="5">HPr-like protein Crh</fullName>
    </submittedName>
</protein>
<dbReference type="InterPro" id="IPR050399">
    <property type="entry name" value="HPr"/>
</dbReference>
<dbReference type="NCBIfam" id="TIGR01003">
    <property type="entry name" value="PTS_HPr_family"/>
    <property type="match status" value="1"/>
</dbReference>
<name>A0A644XUN2_9ZZZZ</name>
<dbReference type="PANTHER" id="PTHR33705:SF2">
    <property type="entry name" value="PHOSPHOCARRIER PROTEIN NPR"/>
    <property type="match status" value="1"/>
</dbReference>
<comment type="caution">
    <text evidence="5">The sequence shown here is derived from an EMBL/GenBank/DDBJ whole genome shotgun (WGS) entry which is preliminary data.</text>
</comment>
<dbReference type="SUPFAM" id="SSF55594">
    <property type="entry name" value="HPr-like"/>
    <property type="match status" value="1"/>
</dbReference>
<dbReference type="CDD" id="cd00367">
    <property type="entry name" value="PTS-HPr_like"/>
    <property type="match status" value="1"/>
</dbReference>
<dbReference type="InterPro" id="IPR000032">
    <property type="entry name" value="HPr-like"/>
</dbReference>
<organism evidence="5">
    <name type="scientific">bioreactor metagenome</name>
    <dbReference type="NCBI Taxonomy" id="1076179"/>
    <lineage>
        <taxon>unclassified sequences</taxon>
        <taxon>metagenomes</taxon>
        <taxon>ecological metagenomes</taxon>
    </lineage>
</organism>
<gene>
    <name evidence="5" type="primary">crh_6</name>
    <name evidence="5" type="ORF">SDC9_64233</name>
</gene>
<dbReference type="PRINTS" id="PR00107">
    <property type="entry name" value="PHOSPHOCPHPR"/>
</dbReference>
<comment type="subcellular location">
    <subcellularLocation>
        <location evidence="1">Cytoplasm</location>
    </subcellularLocation>
</comment>